<dbReference type="EMBL" id="CADCUT010000111">
    <property type="protein sequence ID" value="CAA9409674.1"/>
    <property type="molecule type" value="Genomic_DNA"/>
</dbReference>
<keyword evidence="2" id="KW-0378">Hydrolase</keyword>
<dbReference type="GO" id="GO:0016787">
    <property type="term" value="F:hydrolase activity"/>
    <property type="evidence" value="ECO:0007669"/>
    <property type="project" value="UniProtKB-KW"/>
</dbReference>
<sequence>GLRGAGRRGRRAGGPPPARPSPEAPPRPLLGSAGRQDGAGRDHPRVRGARGHGRDGPARRVLGRALRRRVSARGPAHGRRHRSHDPGRRRGGQPRVRPRGGAGRRADAARVALGRSRGTAGDRAPAAVPERSPPARRPRRLDRGRGLPGRRAPL</sequence>
<gene>
    <name evidence="2" type="ORF">AVDCRST_MAG03-1781</name>
</gene>
<feature type="compositionally biased region" description="Basic residues" evidence="1">
    <location>
        <begin position="61"/>
        <end position="98"/>
    </location>
</feature>
<feature type="compositionally biased region" description="Pro residues" evidence="1">
    <location>
        <begin position="14"/>
        <end position="28"/>
    </location>
</feature>
<feature type="non-terminal residue" evidence="2">
    <location>
        <position position="154"/>
    </location>
</feature>
<evidence type="ECO:0000313" key="2">
    <source>
        <dbReference type="EMBL" id="CAA9409674.1"/>
    </source>
</evidence>
<reference evidence="2" key="1">
    <citation type="submission" date="2020-02" db="EMBL/GenBank/DDBJ databases">
        <authorList>
            <person name="Meier V. D."/>
        </authorList>
    </citation>
    <scope>NUCLEOTIDE SEQUENCE</scope>
    <source>
        <strain evidence="2">AVDCRST_MAG03</strain>
    </source>
</reference>
<organism evidence="2">
    <name type="scientific">uncultured Rubrobacteraceae bacterium</name>
    <dbReference type="NCBI Taxonomy" id="349277"/>
    <lineage>
        <taxon>Bacteria</taxon>
        <taxon>Bacillati</taxon>
        <taxon>Actinomycetota</taxon>
        <taxon>Rubrobacteria</taxon>
        <taxon>Rubrobacterales</taxon>
        <taxon>Rubrobacteraceae</taxon>
        <taxon>environmental samples</taxon>
    </lineage>
</organism>
<evidence type="ECO:0000256" key="1">
    <source>
        <dbReference type="SAM" id="MobiDB-lite"/>
    </source>
</evidence>
<name>A0A6J4PGT7_9ACTN</name>
<accession>A0A6J4PGT7</accession>
<protein>
    <submittedName>
        <fullName evidence="2">Nudix hydrolase family protein</fullName>
    </submittedName>
</protein>
<feature type="region of interest" description="Disordered" evidence="1">
    <location>
        <begin position="1"/>
        <end position="154"/>
    </location>
</feature>
<feature type="compositionally biased region" description="Basic residues" evidence="1">
    <location>
        <begin position="1"/>
        <end position="11"/>
    </location>
</feature>
<feature type="non-terminal residue" evidence="2">
    <location>
        <position position="1"/>
    </location>
</feature>
<dbReference type="AlphaFoldDB" id="A0A6J4PGT7"/>
<proteinExistence type="predicted"/>